<evidence type="ECO:0008006" key="4">
    <source>
        <dbReference type="Google" id="ProtNLM"/>
    </source>
</evidence>
<evidence type="ECO:0000256" key="1">
    <source>
        <dbReference type="SAM" id="MobiDB-lite"/>
    </source>
</evidence>
<organism evidence="2 3">
    <name type="scientific">Corynebacterium pseudotuberculosis 258</name>
    <dbReference type="NCBI Taxonomy" id="1168865"/>
    <lineage>
        <taxon>Bacteria</taxon>
        <taxon>Bacillati</taxon>
        <taxon>Actinomycetota</taxon>
        <taxon>Actinomycetes</taxon>
        <taxon>Mycobacteriales</taxon>
        <taxon>Corynebacteriaceae</taxon>
        <taxon>Corynebacterium</taxon>
    </lineage>
</organism>
<sequence length="171" mass="18528">MTCPLVEGSSEARPDLLTVLPAASVRRTPGKICTNGCSLTIPDIEGERFRQDELVFGSREHRRMYAVCRNIIESTNAHMKTMEGENAGCAIGSTSNLPVRGYMSTSVMIALGVVSSNLGKITAYHNRIEHGQTGGPDPFDPRFDLLSDESVSEFSSADSDDFLQNSDPEVA</sequence>
<evidence type="ECO:0000313" key="2">
    <source>
        <dbReference type="EMBL" id="AFK16579.1"/>
    </source>
</evidence>
<reference evidence="2 3" key="1">
    <citation type="journal article" date="2013" name="J. Biotechnol.">
        <title>Genome sequence of Corynebacterium pseudotuberculosis biovar equi strain 258 and prediction of antigenic targets to improve biotechnological vaccine production.</title>
        <authorList>
            <person name="Soares S.C."/>
            <person name="Trost E."/>
            <person name="Ramos R.T."/>
            <person name="Carneiro A.R."/>
            <person name="Santos A.R."/>
            <person name="Pinto A.C."/>
            <person name="Barbosa E."/>
            <person name="Aburjaile F."/>
            <person name="Ali A."/>
            <person name="Diniz C.A."/>
            <person name="Hassan S.S."/>
            <person name="Fiaux K."/>
            <person name="Guimaraes L.C."/>
            <person name="Bakhtiar S.M."/>
            <person name="Pereira U."/>
            <person name="Almeida S.S."/>
            <person name="Abreu V.A."/>
            <person name="Rocha F.S."/>
            <person name="Dorella F.A."/>
            <person name="Miyoshi A."/>
            <person name="Silva A."/>
            <person name="Azevedo V."/>
            <person name="Tauch A."/>
        </authorList>
    </citation>
    <scope>NUCLEOTIDE SEQUENCE [LARGE SCALE GENOMIC DNA]</scope>
    <source>
        <strain evidence="2 3">258</strain>
    </source>
</reference>
<feature type="region of interest" description="Disordered" evidence="1">
    <location>
        <begin position="150"/>
        <end position="171"/>
    </location>
</feature>
<proteinExistence type="predicted"/>
<accession>A0AAU8Q1E5</accession>
<dbReference type="KEGG" id="coe:CP258_04850"/>
<dbReference type="AlphaFoldDB" id="A0AAU8Q1E5"/>
<dbReference type="RefSeq" id="WP_014732943.1">
    <property type="nucleotide sequence ID" value="NC_017945.3"/>
</dbReference>
<gene>
    <name evidence="2" type="ORF">CP258_04850</name>
</gene>
<name>A0AAU8Q1E5_CORPS</name>
<dbReference type="Proteomes" id="UP000006465">
    <property type="component" value="Chromosome"/>
</dbReference>
<feature type="compositionally biased region" description="Polar residues" evidence="1">
    <location>
        <begin position="152"/>
        <end position="171"/>
    </location>
</feature>
<evidence type="ECO:0000313" key="3">
    <source>
        <dbReference type="Proteomes" id="UP000006465"/>
    </source>
</evidence>
<protein>
    <recommendedName>
        <fullName evidence="4">Transposase</fullName>
    </recommendedName>
</protein>
<dbReference type="EMBL" id="CP003540">
    <property type="protein sequence ID" value="AFK16579.1"/>
    <property type="molecule type" value="Genomic_DNA"/>
</dbReference>